<organism evidence="2 3">
    <name type="scientific">Aliiroseovarius zhejiangensis</name>
    <dbReference type="NCBI Taxonomy" id="1632025"/>
    <lineage>
        <taxon>Bacteria</taxon>
        <taxon>Pseudomonadati</taxon>
        <taxon>Pseudomonadota</taxon>
        <taxon>Alphaproteobacteria</taxon>
        <taxon>Rhodobacterales</taxon>
        <taxon>Paracoccaceae</taxon>
        <taxon>Aliiroseovarius</taxon>
    </lineage>
</organism>
<dbReference type="InterPro" id="IPR014567">
    <property type="entry name" value="UCP031900"/>
</dbReference>
<evidence type="ECO:0000313" key="3">
    <source>
        <dbReference type="Proteomes" id="UP000609802"/>
    </source>
</evidence>
<feature type="domain" description="Phytase-like" evidence="1">
    <location>
        <begin position="46"/>
        <end position="287"/>
    </location>
</feature>
<dbReference type="PIRSF" id="PIRSF031900">
    <property type="entry name" value="UCP031900"/>
    <property type="match status" value="1"/>
</dbReference>
<sequence length="315" mass="34285">MPFRLVVALGALALLVGFLTVDLGAQTVTEAKLLSVTRWHGGDEPAFGGFSGIEVSEDGTSFTAITDRGDITQGRFVRNDGRIAKVAHGALRKLTTPRGVNVRGIWSDSEGLAIAPDGTMFVSFEVGHRIVRYPTGQGRVRNLPKNPATKKMEPNAGQEALAVQPDGAILVIPEGNGSQKAPHRVFRLRPGAKTWEQPFTLPRYRPYVPVGADVGPDGRLYVLERHLSSIFGFTSRVRRFDITGNSLTNETILLQTEVGAHDNLEGLAVWRDADGLIRLTMVSDDNFKFFQVTEIVEYVVPDGAGIGTDHLINTQ</sequence>
<name>A0ABQ3J5Y3_9RHOB</name>
<gene>
    <name evidence="2" type="ORF">GCM10016455_27990</name>
</gene>
<keyword evidence="3" id="KW-1185">Reference proteome</keyword>
<evidence type="ECO:0000313" key="2">
    <source>
        <dbReference type="EMBL" id="GHF05118.1"/>
    </source>
</evidence>
<accession>A0ABQ3J5Y3</accession>
<reference evidence="3" key="1">
    <citation type="journal article" date="2019" name="Int. J. Syst. Evol. Microbiol.">
        <title>The Global Catalogue of Microorganisms (GCM) 10K type strain sequencing project: providing services to taxonomists for standard genome sequencing and annotation.</title>
        <authorList>
            <consortium name="The Broad Institute Genomics Platform"/>
            <consortium name="The Broad Institute Genome Sequencing Center for Infectious Disease"/>
            <person name="Wu L."/>
            <person name="Ma J."/>
        </authorList>
    </citation>
    <scope>NUCLEOTIDE SEQUENCE [LARGE SCALE GENOMIC DNA]</scope>
    <source>
        <strain evidence="3">KCTC 42443</strain>
    </source>
</reference>
<dbReference type="InterPro" id="IPR011042">
    <property type="entry name" value="6-blade_b-propeller_TolB-like"/>
</dbReference>
<comment type="caution">
    <text evidence="2">The sequence shown here is derived from an EMBL/GenBank/DDBJ whole genome shotgun (WGS) entry which is preliminary data.</text>
</comment>
<dbReference type="Gene3D" id="2.120.10.30">
    <property type="entry name" value="TolB, C-terminal domain"/>
    <property type="match status" value="1"/>
</dbReference>
<dbReference type="InterPro" id="IPR027372">
    <property type="entry name" value="Phytase-like_dom"/>
</dbReference>
<evidence type="ECO:0000259" key="1">
    <source>
        <dbReference type="Pfam" id="PF13449"/>
    </source>
</evidence>
<proteinExistence type="predicted"/>
<dbReference type="SUPFAM" id="SSF101898">
    <property type="entry name" value="NHL repeat"/>
    <property type="match status" value="1"/>
</dbReference>
<dbReference type="Pfam" id="PF13449">
    <property type="entry name" value="Phytase-like"/>
    <property type="match status" value="1"/>
</dbReference>
<protein>
    <recommendedName>
        <fullName evidence="1">Phytase-like domain-containing protein</fullName>
    </recommendedName>
</protein>
<dbReference type="Proteomes" id="UP000609802">
    <property type="component" value="Unassembled WGS sequence"/>
</dbReference>
<dbReference type="RefSeq" id="WP_191287171.1">
    <property type="nucleotide sequence ID" value="NZ_BNCH01000007.1"/>
</dbReference>
<dbReference type="EMBL" id="BNCH01000007">
    <property type="protein sequence ID" value="GHF05118.1"/>
    <property type="molecule type" value="Genomic_DNA"/>
</dbReference>